<dbReference type="AlphaFoldDB" id="A0A0F3QC52"/>
<proteinExistence type="predicted"/>
<gene>
    <name evidence="1" type="ORF">RBEAN4_0713</name>
</gene>
<reference evidence="1 2" key="1">
    <citation type="submission" date="2015-02" db="EMBL/GenBank/DDBJ databases">
        <title>Genome Sequencing of Rickettsiales.</title>
        <authorList>
            <person name="Daugherty S.C."/>
            <person name="Su Q."/>
            <person name="Abolude K."/>
            <person name="Beier-Sexton M."/>
            <person name="Carlyon J.A."/>
            <person name="Carter R."/>
            <person name="Day N.P."/>
            <person name="Dumler S.J."/>
            <person name="Dyachenko V."/>
            <person name="Godinez A."/>
            <person name="Kurtti T.J."/>
            <person name="Lichay M."/>
            <person name="Mullins K.E."/>
            <person name="Ott S."/>
            <person name="Pappas-Brown V."/>
            <person name="Paris D.H."/>
            <person name="Patel P."/>
            <person name="Richards A.L."/>
            <person name="Sadzewicz L."/>
            <person name="Sears K."/>
            <person name="Seidman D."/>
            <person name="Sengamalay N."/>
            <person name="Stenos J."/>
            <person name="Tallon L.J."/>
            <person name="Vincent G."/>
            <person name="Fraser C.M."/>
            <person name="Munderloh U."/>
            <person name="Dunning-Hotopp J.C."/>
        </authorList>
    </citation>
    <scope>NUCLEOTIDE SEQUENCE [LARGE SCALE GENOMIC DNA]</scope>
    <source>
        <strain evidence="1 2">RML An4</strain>
    </source>
</reference>
<dbReference type="EMBL" id="LAOI01000001">
    <property type="protein sequence ID" value="KJV89731.1"/>
    <property type="molecule type" value="Genomic_DNA"/>
</dbReference>
<protein>
    <submittedName>
        <fullName evidence="1">Uncharacterized protein</fullName>
    </submittedName>
</protein>
<evidence type="ECO:0000313" key="2">
    <source>
        <dbReference type="Proteomes" id="UP000033661"/>
    </source>
</evidence>
<sequence length="74" mass="8445">MKLQSKIQFFQAVLKKPKLIKKFGKPVNKEYNKYFEPIRVGTNALLGYLCNLIKEVSDIGNSNDLYITYGCIGV</sequence>
<comment type="caution">
    <text evidence="1">The sequence shown here is derived from an EMBL/GenBank/DDBJ whole genome shotgun (WGS) entry which is preliminary data.</text>
</comment>
<organism evidence="1 2">
    <name type="scientific">Rickettsia bellii str. RML An4</name>
    <dbReference type="NCBI Taxonomy" id="1359193"/>
    <lineage>
        <taxon>Bacteria</taxon>
        <taxon>Pseudomonadati</taxon>
        <taxon>Pseudomonadota</taxon>
        <taxon>Alphaproteobacteria</taxon>
        <taxon>Rickettsiales</taxon>
        <taxon>Rickettsiaceae</taxon>
        <taxon>Rickettsieae</taxon>
        <taxon>Rickettsia</taxon>
        <taxon>belli group</taxon>
    </lineage>
</organism>
<accession>A0A0F3QC52</accession>
<evidence type="ECO:0000313" key="1">
    <source>
        <dbReference type="EMBL" id="KJV89731.1"/>
    </source>
</evidence>
<name>A0A0F3QC52_RICBE</name>
<keyword evidence="2" id="KW-1185">Reference proteome</keyword>
<dbReference type="RefSeq" id="WP_012151882.1">
    <property type="nucleotide sequence ID" value="NZ_LAOI01000001.1"/>
</dbReference>
<dbReference type="PATRIC" id="fig|1359193.3.peg.694"/>
<dbReference type="Proteomes" id="UP000033661">
    <property type="component" value="Unassembled WGS sequence"/>
</dbReference>